<dbReference type="AlphaFoldDB" id="A0A815L8Q1"/>
<comment type="caution">
    <text evidence="9">The sequence shown here is derived from an EMBL/GenBank/DDBJ whole genome shotgun (WGS) entry which is preliminary data.</text>
</comment>
<reference evidence="9" key="1">
    <citation type="submission" date="2021-02" db="EMBL/GenBank/DDBJ databases">
        <authorList>
            <person name="Nowell W R."/>
        </authorList>
    </citation>
    <scope>NUCLEOTIDE SEQUENCE</scope>
</reference>
<organism evidence="9 10">
    <name type="scientific">Adineta ricciae</name>
    <name type="common">Rotifer</name>
    <dbReference type="NCBI Taxonomy" id="249248"/>
    <lineage>
        <taxon>Eukaryota</taxon>
        <taxon>Metazoa</taxon>
        <taxon>Spiralia</taxon>
        <taxon>Gnathifera</taxon>
        <taxon>Rotifera</taxon>
        <taxon>Eurotatoria</taxon>
        <taxon>Bdelloidea</taxon>
        <taxon>Adinetida</taxon>
        <taxon>Adinetidae</taxon>
        <taxon>Adineta</taxon>
    </lineage>
</organism>
<dbReference type="SMART" id="SM00408">
    <property type="entry name" value="IGc2"/>
    <property type="match status" value="2"/>
</dbReference>
<feature type="domain" description="Ig-like" evidence="8">
    <location>
        <begin position="16"/>
        <end position="104"/>
    </location>
</feature>
<keyword evidence="3" id="KW-1015">Disulfide bond</keyword>
<feature type="domain" description="Ig-like" evidence="8">
    <location>
        <begin position="122"/>
        <end position="211"/>
    </location>
</feature>
<dbReference type="SUPFAM" id="SSF48726">
    <property type="entry name" value="Immunoglobulin"/>
    <property type="match status" value="3"/>
</dbReference>
<protein>
    <recommendedName>
        <fullName evidence="8">Ig-like domain-containing protein</fullName>
    </recommendedName>
</protein>
<evidence type="ECO:0000256" key="5">
    <source>
        <dbReference type="ARBA" id="ARBA00023319"/>
    </source>
</evidence>
<keyword evidence="5" id="KW-0393">Immunoglobulin domain</keyword>
<dbReference type="PANTHER" id="PTHR11640:SF164">
    <property type="entry name" value="MAM DOMAIN-CONTAINING GLYCOSYLPHOSPHATIDYLINOSITOL ANCHOR PROTEIN 1"/>
    <property type="match status" value="1"/>
</dbReference>
<feature type="chain" id="PRO_5032614780" description="Ig-like domain-containing protein" evidence="7">
    <location>
        <begin position="20"/>
        <end position="386"/>
    </location>
</feature>
<dbReference type="InterPro" id="IPR036179">
    <property type="entry name" value="Ig-like_dom_sf"/>
</dbReference>
<dbReference type="GO" id="GO:0050839">
    <property type="term" value="F:cell adhesion molecule binding"/>
    <property type="evidence" value="ECO:0007669"/>
    <property type="project" value="TreeGrafter"/>
</dbReference>
<dbReference type="PROSITE" id="PS50835">
    <property type="entry name" value="IG_LIKE"/>
    <property type="match status" value="2"/>
</dbReference>
<dbReference type="GO" id="GO:0005886">
    <property type="term" value="C:plasma membrane"/>
    <property type="evidence" value="ECO:0007669"/>
    <property type="project" value="TreeGrafter"/>
</dbReference>
<proteinExistence type="predicted"/>
<evidence type="ECO:0000259" key="8">
    <source>
        <dbReference type="PROSITE" id="PS50835"/>
    </source>
</evidence>
<dbReference type="InterPro" id="IPR013783">
    <property type="entry name" value="Ig-like_fold"/>
</dbReference>
<feature type="region of interest" description="Disordered" evidence="6">
    <location>
        <begin position="319"/>
        <end position="339"/>
    </location>
</feature>
<dbReference type="Gene3D" id="2.60.40.10">
    <property type="entry name" value="Immunoglobulins"/>
    <property type="match status" value="3"/>
</dbReference>
<keyword evidence="2" id="KW-0472">Membrane</keyword>
<dbReference type="InterPro" id="IPR007110">
    <property type="entry name" value="Ig-like_dom"/>
</dbReference>
<dbReference type="GO" id="GO:0098609">
    <property type="term" value="P:cell-cell adhesion"/>
    <property type="evidence" value="ECO:0007669"/>
    <property type="project" value="TreeGrafter"/>
</dbReference>
<dbReference type="SMART" id="SM00409">
    <property type="entry name" value="IG"/>
    <property type="match status" value="2"/>
</dbReference>
<evidence type="ECO:0000256" key="6">
    <source>
        <dbReference type="SAM" id="MobiDB-lite"/>
    </source>
</evidence>
<evidence type="ECO:0000313" key="10">
    <source>
        <dbReference type="Proteomes" id="UP000663852"/>
    </source>
</evidence>
<evidence type="ECO:0000256" key="2">
    <source>
        <dbReference type="ARBA" id="ARBA00023136"/>
    </source>
</evidence>
<keyword evidence="7" id="KW-0732">Signal</keyword>
<gene>
    <name evidence="9" type="ORF">EDS130_LOCUS36141</name>
</gene>
<evidence type="ECO:0000313" key="9">
    <source>
        <dbReference type="EMBL" id="CAF1402904.1"/>
    </source>
</evidence>
<dbReference type="InterPro" id="IPR003598">
    <property type="entry name" value="Ig_sub2"/>
</dbReference>
<dbReference type="OrthoDB" id="10012075at2759"/>
<dbReference type="EMBL" id="CAJNOJ010000330">
    <property type="protein sequence ID" value="CAF1402904.1"/>
    <property type="molecule type" value="Genomic_DNA"/>
</dbReference>
<evidence type="ECO:0000256" key="4">
    <source>
        <dbReference type="ARBA" id="ARBA00023180"/>
    </source>
</evidence>
<keyword evidence="4" id="KW-0325">Glycoprotein</keyword>
<name>A0A815L8Q1_ADIRI</name>
<feature type="compositionally biased region" description="Low complexity" evidence="6">
    <location>
        <begin position="326"/>
        <end position="337"/>
    </location>
</feature>
<dbReference type="InterPro" id="IPR003599">
    <property type="entry name" value="Ig_sub"/>
</dbReference>
<feature type="signal peptide" evidence="7">
    <location>
        <begin position="1"/>
        <end position="19"/>
    </location>
</feature>
<evidence type="ECO:0000256" key="7">
    <source>
        <dbReference type="SAM" id="SignalP"/>
    </source>
</evidence>
<dbReference type="Proteomes" id="UP000663852">
    <property type="component" value="Unassembled WGS sequence"/>
</dbReference>
<accession>A0A815L8Q1</accession>
<dbReference type="InterPro" id="IPR051275">
    <property type="entry name" value="Cell_adhesion_signaling"/>
</dbReference>
<comment type="subcellular location">
    <subcellularLocation>
        <location evidence="1">Membrane</location>
        <topology evidence="1">Single-pass type I membrane protein</topology>
    </subcellularLocation>
</comment>
<dbReference type="PANTHER" id="PTHR11640">
    <property type="entry name" value="NEPHRIN"/>
    <property type="match status" value="1"/>
</dbReference>
<dbReference type="GO" id="GO:0005911">
    <property type="term" value="C:cell-cell junction"/>
    <property type="evidence" value="ECO:0007669"/>
    <property type="project" value="TreeGrafter"/>
</dbReference>
<evidence type="ECO:0000256" key="1">
    <source>
        <dbReference type="ARBA" id="ARBA00004479"/>
    </source>
</evidence>
<dbReference type="Pfam" id="PF13927">
    <property type="entry name" value="Ig_3"/>
    <property type="match status" value="1"/>
</dbReference>
<evidence type="ECO:0000256" key="3">
    <source>
        <dbReference type="ARBA" id="ARBA00023157"/>
    </source>
</evidence>
<sequence length="386" mass="43049">MLSIVVLVLLIDQFQPAYQLETVQTALSSTVELPCSNANQNIDSRNSAKIVWIRDDQADIVSLDSVITVRDPRLSIISSDNNDHQERILRLANIEEHDHGLYRCVQGDITLNEILLDVLIPPRIISHTPEHMHLTVREGRDAEFSCIATGHPPPLIIWHVNGLSRPGVVTTVEGKNESLLILRNVSRFDSGRVDCSATNTLSTVNRQFLLDVKYKPMVTVPFHLSYFRLYDSATITCQACSIPAPTIFDVFRPRKAVPIKKGVKEKFEEFLNQTCRQVTVTIHLTHSSLFGPYVCRARNSLGVNHVEFILKESTKQIKPATEHQPSGMSMNSSTSSTFVTANENEAPKSNILATMFTTQSIARTNPSSKLSLSSVLILIPLLVLMI</sequence>